<reference evidence="1" key="1">
    <citation type="submission" date="2014-05" db="EMBL/GenBank/DDBJ databases">
        <authorList>
            <person name="Chronopoulou M."/>
        </authorList>
    </citation>
    <scope>NUCLEOTIDE SEQUENCE</scope>
    <source>
        <tissue evidence="1">Whole organism</tissue>
    </source>
</reference>
<dbReference type="EMBL" id="HACA01016243">
    <property type="protein sequence ID" value="CDW33604.1"/>
    <property type="molecule type" value="Transcribed_RNA"/>
</dbReference>
<proteinExistence type="predicted"/>
<evidence type="ECO:0000313" key="1">
    <source>
        <dbReference type="EMBL" id="CDW33604.1"/>
    </source>
</evidence>
<accession>A0A0K2U5P4</accession>
<organism evidence="1">
    <name type="scientific">Lepeophtheirus salmonis</name>
    <name type="common">Salmon louse</name>
    <name type="synonym">Caligus salmonis</name>
    <dbReference type="NCBI Taxonomy" id="72036"/>
    <lineage>
        <taxon>Eukaryota</taxon>
        <taxon>Metazoa</taxon>
        <taxon>Ecdysozoa</taxon>
        <taxon>Arthropoda</taxon>
        <taxon>Crustacea</taxon>
        <taxon>Multicrustacea</taxon>
        <taxon>Hexanauplia</taxon>
        <taxon>Copepoda</taxon>
        <taxon>Siphonostomatoida</taxon>
        <taxon>Caligidae</taxon>
        <taxon>Lepeophtheirus</taxon>
    </lineage>
</organism>
<dbReference type="AlphaFoldDB" id="A0A0K2U5P4"/>
<sequence>MYRMRHNVLGVINTYLYT</sequence>
<name>A0A0K2U5P4_LEPSM</name>
<protein>
    <submittedName>
        <fullName evidence="1">Uncharacterized protein</fullName>
    </submittedName>
</protein>